<comment type="caution">
    <text evidence="5">The sequence shown here is derived from an EMBL/GenBank/DDBJ whole genome shotgun (WGS) entry which is preliminary data.</text>
</comment>
<keyword evidence="3" id="KW-0598">Phosphotransferase system</keyword>
<keyword evidence="2" id="KW-0963">Cytoplasm</keyword>
<proteinExistence type="predicted"/>
<evidence type="ECO:0000256" key="1">
    <source>
        <dbReference type="ARBA" id="ARBA00004496"/>
    </source>
</evidence>
<dbReference type="InterPro" id="IPR035895">
    <property type="entry name" value="HPr-like_sf"/>
</dbReference>
<dbReference type="SUPFAM" id="SSF55594">
    <property type="entry name" value="HPr-like"/>
    <property type="match status" value="1"/>
</dbReference>
<dbReference type="PANTHER" id="PTHR33705:SF2">
    <property type="entry name" value="PHOSPHOCARRIER PROTEIN NPR"/>
    <property type="match status" value="1"/>
</dbReference>
<dbReference type="PROSITE" id="PS51350">
    <property type="entry name" value="PTS_HPR_DOM"/>
    <property type="match status" value="1"/>
</dbReference>
<feature type="domain" description="HPr" evidence="4">
    <location>
        <begin position="1"/>
        <end position="89"/>
    </location>
</feature>
<organism evidence="5 6">
    <name type="scientific">Tumebacillus amylolyticus</name>
    <dbReference type="NCBI Taxonomy" id="2801339"/>
    <lineage>
        <taxon>Bacteria</taxon>
        <taxon>Bacillati</taxon>
        <taxon>Bacillota</taxon>
        <taxon>Bacilli</taxon>
        <taxon>Bacillales</taxon>
        <taxon>Alicyclobacillaceae</taxon>
        <taxon>Tumebacillus</taxon>
    </lineage>
</organism>
<dbReference type="RefSeq" id="WP_201636249.1">
    <property type="nucleotide sequence ID" value="NZ_JAEQNB010000004.1"/>
</dbReference>
<evidence type="ECO:0000313" key="5">
    <source>
        <dbReference type="EMBL" id="MBL0387844.1"/>
    </source>
</evidence>
<dbReference type="Pfam" id="PF00381">
    <property type="entry name" value="PTS-HPr"/>
    <property type="match status" value="1"/>
</dbReference>
<evidence type="ECO:0000259" key="4">
    <source>
        <dbReference type="PROSITE" id="PS51350"/>
    </source>
</evidence>
<evidence type="ECO:0000256" key="3">
    <source>
        <dbReference type="ARBA" id="ARBA00022683"/>
    </source>
</evidence>
<gene>
    <name evidence="5" type="ORF">JJB07_14480</name>
</gene>
<dbReference type="InterPro" id="IPR050399">
    <property type="entry name" value="HPr"/>
</dbReference>
<dbReference type="InterPro" id="IPR000032">
    <property type="entry name" value="HPr-like"/>
</dbReference>
<sequence>MKSQQVTIQNDQGFHVRPAQLFVQESNKFASHIKLTTEANNTVDGKSILGLMTLGLAQGSKVTIEAEGADEDQALAALVALVESKFGEA</sequence>
<dbReference type="PRINTS" id="PR00107">
    <property type="entry name" value="PHOSPHOCPHPR"/>
</dbReference>
<name>A0ABS1JCS7_9BACL</name>
<evidence type="ECO:0000256" key="2">
    <source>
        <dbReference type="ARBA" id="ARBA00022490"/>
    </source>
</evidence>
<dbReference type="EMBL" id="JAEQNB010000004">
    <property type="protein sequence ID" value="MBL0387844.1"/>
    <property type="molecule type" value="Genomic_DNA"/>
</dbReference>
<accession>A0ABS1JCS7</accession>
<dbReference type="PANTHER" id="PTHR33705">
    <property type="entry name" value="PHOSPHOCARRIER PROTEIN HPR"/>
    <property type="match status" value="1"/>
</dbReference>
<reference evidence="5 6" key="1">
    <citation type="submission" date="2021-01" db="EMBL/GenBank/DDBJ databases">
        <title>Tumebacillus sp. strain ITR2 16S ribosomal RNA gene Genome sequencing and assembly.</title>
        <authorList>
            <person name="Kang M."/>
        </authorList>
    </citation>
    <scope>NUCLEOTIDE SEQUENCE [LARGE SCALE GENOMIC DNA]</scope>
    <source>
        <strain evidence="5 6">ITR2</strain>
    </source>
</reference>
<protein>
    <submittedName>
        <fullName evidence="5">HPr family phosphocarrier protein</fullName>
    </submittedName>
</protein>
<evidence type="ECO:0000313" key="6">
    <source>
        <dbReference type="Proteomes" id="UP000602284"/>
    </source>
</evidence>
<dbReference type="Gene3D" id="3.30.1340.10">
    <property type="entry name" value="HPr-like"/>
    <property type="match status" value="1"/>
</dbReference>
<comment type="subcellular location">
    <subcellularLocation>
        <location evidence="1">Cytoplasm</location>
    </subcellularLocation>
</comment>
<dbReference type="NCBIfam" id="TIGR01003">
    <property type="entry name" value="PTS_HPr_family"/>
    <property type="match status" value="1"/>
</dbReference>
<dbReference type="Proteomes" id="UP000602284">
    <property type="component" value="Unassembled WGS sequence"/>
</dbReference>
<keyword evidence="6" id="KW-1185">Reference proteome</keyword>